<dbReference type="Pfam" id="PF00583">
    <property type="entry name" value="Acetyltransf_1"/>
    <property type="match status" value="1"/>
</dbReference>
<gene>
    <name evidence="2" type="ORF">BSAL_00795</name>
</gene>
<dbReference type="InterPro" id="IPR000182">
    <property type="entry name" value="GNAT_dom"/>
</dbReference>
<dbReference type="EMBL" id="CYKH01001406">
    <property type="protein sequence ID" value="CUG86922.1"/>
    <property type="molecule type" value="Genomic_DNA"/>
</dbReference>
<protein>
    <submittedName>
        <fullName evidence="2">Bacterial-type Gcn5-like N-acetyltransferase, putative</fullName>
    </submittedName>
</protein>
<dbReference type="OrthoDB" id="7305308at2759"/>
<evidence type="ECO:0000313" key="2">
    <source>
        <dbReference type="EMBL" id="CUG86922.1"/>
    </source>
</evidence>
<evidence type="ECO:0000313" key="3">
    <source>
        <dbReference type="Proteomes" id="UP000051952"/>
    </source>
</evidence>
<dbReference type="InterPro" id="IPR016181">
    <property type="entry name" value="Acyl_CoA_acyltransferase"/>
</dbReference>
<dbReference type="AlphaFoldDB" id="A0A0S4J9Z9"/>
<accession>A0A0S4J9Z9</accession>
<sequence length="155" mass="17720">MAMETEKLALDPPTVVRGVTVPFMKENVADYFVVEYDASSAAATGTDATAESTTTTTTTYHPMVAMLMITYEWSDWRAGSIHWIQSVYTHPDHRRKGLFGQLFSFVKKRVDDDPDAAAIRLYAEHDNHSAINTYKKMGLEVEEHYRMMRWSKLGY</sequence>
<evidence type="ECO:0000259" key="1">
    <source>
        <dbReference type="PROSITE" id="PS51186"/>
    </source>
</evidence>
<organism evidence="2 3">
    <name type="scientific">Bodo saltans</name>
    <name type="common">Flagellated protozoan</name>
    <dbReference type="NCBI Taxonomy" id="75058"/>
    <lineage>
        <taxon>Eukaryota</taxon>
        <taxon>Discoba</taxon>
        <taxon>Euglenozoa</taxon>
        <taxon>Kinetoplastea</taxon>
        <taxon>Metakinetoplastina</taxon>
        <taxon>Eubodonida</taxon>
        <taxon>Bodonidae</taxon>
        <taxon>Bodo</taxon>
    </lineage>
</organism>
<keyword evidence="2" id="KW-0808">Transferase</keyword>
<dbReference type="Gene3D" id="3.40.630.30">
    <property type="match status" value="1"/>
</dbReference>
<dbReference type="SUPFAM" id="SSF55729">
    <property type="entry name" value="Acyl-CoA N-acyltransferases (Nat)"/>
    <property type="match status" value="1"/>
</dbReference>
<keyword evidence="3" id="KW-1185">Reference proteome</keyword>
<dbReference type="PROSITE" id="PS51186">
    <property type="entry name" value="GNAT"/>
    <property type="match status" value="1"/>
</dbReference>
<dbReference type="GO" id="GO:0016747">
    <property type="term" value="F:acyltransferase activity, transferring groups other than amino-acyl groups"/>
    <property type="evidence" value="ECO:0007669"/>
    <property type="project" value="InterPro"/>
</dbReference>
<proteinExistence type="predicted"/>
<dbReference type="CDD" id="cd04301">
    <property type="entry name" value="NAT_SF"/>
    <property type="match status" value="1"/>
</dbReference>
<feature type="domain" description="N-acetyltransferase" evidence="1">
    <location>
        <begin position="1"/>
        <end position="155"/>
    </location>
</feature>
<name>A0A0S4J9Z9_BODSA</name>
<dbReference type="OMA" id="FWWIQSV"/>
<reference evidence="3" key="1">
    <citation type="submission" date="2015-09" db="EMBL/GenBank/DDBJ databases">
        <authorList>
            <consortium name="Pathogen Informatics"/>
        </authorList>
    </citation>
    <scope>NUCLEOTIDE SEQUENCE [LARGE SCALE GENOMIC DNA]</scope>
    <source>
        <strain evidence="3">Lake Konstanz</strain>
    </source>
</reference>
<dbReference type="VEuPathDB" id="TriTrypDB:BSAL_00795"/>
<dbReference type="Proteomes" id="UP000051952">
    <property type="component" value="Unassembled WGS sequence"/>
</dbReference>